<dbReference type="AlphaFoldDB" id="A0AAW9RTF9"/>
<gene>
    <name evidence="3" type="ORF">V3328_16185</name>
</gene>
<protein>
    <submittedName>
        <fullName evidence="3">PaaX family transcriptional regulator C-terminal domain-containing protein</fullName>
    </submittedName>
</protein>
<sequence length="281" mass="30214">MNAAKRLRVWSVVITVFGDAVIPRGGMIGMAALQDLTTRMGVAPGALRAAMSRLAKDGWVVRLRHGRRSYYRLSRESAATSIAAGDRFYAAGPPGWDGSLEVAIAPEEPAGERDARTATMAGAGFVRIGNGTYIRPGRVADAAAIPKDMFVLAAAADAVPDWVTGFVSDPDVAQGYTSILADFGSLDAALARGSTLSPLDAVVARTLLIHDWRRVVLRDAALPNRLRPRDWPGEDARSLVKRLYRRLLEPSERWLDQCDGRPDAPLPKPGAMLAQRFGGGI</sequence>
<evidence type="ECO:0000259" key="1">
    <source>
        <dbReference type="Pfam" id="PF07848"/>
    </source>
</evidence>
<dbReference type="GO" id="GO:0006351">
    <property type="term" value="P:DNA-templated transcription"/>
    <property type="evidence" value="ECO:0007669"/>
    <property type="project" value="InterPro"/>
</dbReference>
<name>A0AAW9RTF9_9HYPH</name>
<dbReference type="Pfam" id="PF07848">
    <property type="entry name" value="PaaX"/>
    <property type="match status" value="1"/>
</dbReference>
<evidence type="ECO:0000313" key="4">
    <source>
        <dbReference type="Proteomes" id="UP001378188"/>
    </source>
</evidence>
<dbReference type="PANTHER" id="PTHR30319:SF1">
    <property type="entry name" value="TRANSCRIPTIONAL REPRESSOR PAAX"/>
    <property type="match status" value="1"/>
</dbReference>
<dbReference type="Pfam" id="PF08223">
    <property type="entry name" value="PaaX_C"/>
    <property type="match status" value="1"/>
</dbReference>
<dbReference type="InterPro" id="IPR013225">
    <property type="entry name" value="PaaX_C"/>
</dbReference>
<dbReference type="SUPFAM" id="SSF46785">
    <property type="entry name" value="Winged helix' DNA-binding domain"/>
    <property type="match status" value="1"/>
</dbReference>
<accession>A0AAW9RTF9</accession>
<dbReference type="InterPro" id="IPR036388">
    <property type="entry name" value="WH-like_DNA-bd_sf"/>
</dbReference>
<dbReference type="InterPro" id="IPR012906">
    <property type="entry name" value="PaaX-like_N"/>
</dbReference>
<comment type="caution">
    <text evidence="3">The sequence shown here is derived from an EMBL/GenBank/DDBJ whole genome shotgun (WGS) entry which is preliminary data.</text>
</comment>
<evidence type="ECO:0000313" key="3">
    <source>
        <dbReference type="EMBL" id="MEJ8573031.1"/>
    </source>
</evidence>
<dbReference type="InterPro" id="IPR011965">
    <property type="entry name" value="PaaX_trns_reg"/>
</dbReference>
<dbReference type="Gene3D" id="1.20.58.1460">
    <property type="match status" value="1"/>
</dbReference>
<dbReference type="Proteomes" id="UP001378188">
    <property type="component" value="Unassembled WGS sequence"/>
</dbReference>
<dbReference type="EMBL" id="JAZHOF010000006">
    <property type="protein sequence ID" value="MEJ8573031.1"/>
    <property type="molecule type" value="Genomic_DNA"/>
</dbReference>
<dbReference type="PANTHER" id="PTHR30319">
    <property type="entry name" value="PHENYLACETIC ACID REGULATOR-RELATED TRANSCRIPTIONAL REPRESSOR"/>
    <property type="match status" value="1"/>
</dbReference>
<organism evidence="3 4">
    <name type="scientific">Microbaculum marinum</name>
    <dbReference type="NCBI Taxonomy" id="1764581"/>
    <lineage>
        <taxon>Bacteria</taxon>
        <taxon>Pseudomonadati</taxon>
        <taxon>Pseudomonadota</taxon>
        <taxon>Alphaproteobacteria</taxon>
        <taxon>Hyphomicrobiales</taxon>
        <taxon>Tepidamorphaceae</taxon>
        <taxon>Microbaculum</taxon>
    </lineage>
</organism>
<dbReference type="RefSeq" id="WP_340330722.1">
    <property type="nucleotide sequence ID" value="NZ_JAZHOF010000006.1"/>
</dbReference>
<feature type="domain" description="Transcriptional repressor PaaX-like N-terminal" evidence="1">
    <location>
        <begin position="10"/>
        <end position="75"/>
    </location>
</feature>
<dbReference type="Gene3D" id="1.10.10.10">
    <property type="entry name" value="Winged helix-like DNA-binding domain superfamily/Winged helix DNA-binding domain"/>
    <property type="match status" value="1"/>
</dbReference>
<feature type="domain" description="Transcriptional repressor PaaX-like C-terminal" evidence="2">
    <location>
        <begin position="171"/>
        <end position="256"/>
    </location>
</feature>
<evidence type="ECO:0000259" key="2">
    <source>
        <dbReference type="Pfam" id="PF08223"/>
    </source>
</evidence>
<dbReference type="PIRSF" id="PIRSF020623">
    <property type="entry name" value="PaaX"/>
    <property type="match status" value="1"/>
</dbReference>
<reference evidence="3 4" key="1">
    <citation type="submission" date="2024-02" db="EMBL/GenBank/DDBJ databases">
        <title>Genome analysis and characterization of Microbaculum marinisediminis sp. nov., isolated from marine sediment.</title>
        <authorList>
            <person name="Du Z.-J."/>
            <person name="Ye Y.-Q."/>
            <person name="Zhang Z.-R."/>
            <person name="Yuan S.-M."/>
            <person name="Zhang X.-Y."/>
        </authorList>
    </citation>
    <scope>NUCLEOTIDE SEQUENCE [LARGE SCALE GENOMIC DNA]</scope>
    <source>
        <strain evidence="3 4">SDUM1044001</strain>
    </source>
</reference>
<dbReference type="InterPro" id="IPR036390">
    <property type="entry name" value="WH_DNA-bd_sf"/>
</dbReference>
<proteinExistence type="predicted"/>
<keyword evidence="4" id="KW-1185">Reference proteome</keyword>